<dbReference type="KEGG" id="tmn:UCRPA7_3129"/>
<protein>
    <submittedName>
        <fullName evidence="1">Uncharacterized protein</fullName>
    </submittedName>
</protein>
<dbReference type="HOGENOM" id="CLU_2623742_0_0_1"/>
<evidence type="ECO:0000313" key="2">
    <source>
        <dbReference type="Proteomes" id="UP000014074"/>
    </source>
</evidence>
<sequence>MLPISCTKFSMESDCTLLAAVYLFPGPKPLTKLLHKGLCDRADAPGSPDVRRLPGLIVPIGRLTMRNAKSNTPAIDTG</sequence>
<organism evidence="1 2">
    <name type="scientific">Phaeoacremonium minimum (strain UCR-PA7)</name>
    <name type="common">Esca disease fungus</name>
    <name type="synonym">Togninia minima</name>
    <dbReference type="NCBI Taxonomy" id="1286976"/>
    <lineage>
        <taxon>Eukaryota</taxon>
        <taxon>Fungi</taxon>
        <taxon>Dikarya</taxon>
        <taxon>Ascomycota</taxon>
        <taxon>Pezizomycotina</taxon>
        <taxon>Sordariomycetes</taxon>
        <taxon>Sordariomycetidae</taxon>
        <taxon>Togniniales</taxon>
        <taxon>Togniniaceae</taxon>
        <taxon>Phaeoacremonium</taxon>
    </lineage>
</organism>
<reference evidence="2" key="1">
    <citation type="journal article" date="2013" name="Genome Announc.">
        <title>Draft genome sequence of the ascomycete Phaeoacremonium aleophilum strain UCR-PA7, a causal agent of the esca disease complex in grapevines.</title>
        <authorList>
            <person name="Blanco-Ulate B."/>
            <person name="Rolshausen P."/>
            <person name="Cantu D."/>
        </authorList>
    </citation>
    <scope>NUCLEOTIDE SEQUENCE [LARGE SCALE GENOMIC DNA]</scope>
    <source>
        <strain evidence="2">UCR-PA7</strain>
    </source>
</reference>
<dbReference type="GeneID" id="19323449"/>
<keyword evidence="2" id="KW-1185">Reference proteome</keyword>
<dbReference type="RefSeq" id="XP_007913877.1">
    <property type="nucleotide sequence ID" value="XM_007915686.1"/>
</dbReference>
<evidence type="ECO:0000313" key="1">
    <source>
        <dbReference type="EMBL" id="EOO01372.1"/>
    </source>
</evidence>
<gene>
    <name evidence="1" type="ORF">UCRPA7_3129</name>
</gene>
<dbReference type="Proteomes" id="UP000014074">
    <property type="component" value="Unassembled WGS sequence"/>
</dbReference>
<dbReference type="EMBL" id="KB933001">
    <property type="protein sequence ID" value="EOO01372.1"/>
    <property type="molecule type" value="Genomic_DNA"/>
</dbReference>
<name>R8BPW5_PHAM7</name>
<accession>R8BPW5</accession>
<dbReference type="AlphaFoldDB" id="R8BPW5"/>
<proteinExistence type="predicted"/>